<feature type="domain" description="HTH iclR-type" evidence="4">
    <location>
        <begin position="11"/>
        <end position="72"/>
    </location>
</feature>
<organism evidence="6 7">
    <name type="scientific">Stenotrophomonas maltophilia</name>
    <name type="common">Pseudomonas maltophilia</name>
    <name type="synonym">Xanthomonas maltophilia</name>
    <dbReference type="NCBI Taxonomy" id="40324"/>
    <lineage>
        <taxon>Bacteria</taxon>
        <taxon>Pseudomonadati</taxon>
        <taxon>Pseudomonadota</taxon>
        <taxon>Gammaproteobacteria</taxon>
        <taxon>Lysobacterales</taxon>
        <taxon>Lysobacteraceae</taxon>
        <taxon>Stenotrophomonas</taxon>
        <taxon>Stenotrophomonas maltophilia group</taxon>
    </lineage>
</organism>
<dbReference type="InterPro" id="IPR036388">
    <property type="entry name" value="WH-like_DNA-bd_sf"/>
</dbReference>
<evidence type="ECO:0000259" key="4">
    <source>
        <dbReference type="PROSITE" id="PS51077"/>
    </source>
</evidence>
<dbReference type="InterPro" id="IPR029016">
    <property type="entry name" value="GAF-like_dom_sf"/>
</dbReference>
<dbReference type="GO" id="GO:0003700">
    <property type="term" value="F:DNA-binding transcription factor activity"/>
    <property type="evidence" value="ECO:0007669"/>
    <property type="project" value="TreeGrafter"/>
</dbReference>
<feature type="domain" description="IclR-ED" evidence="5">
    <location>
        <begin position="66"/>
        <end position="244"/>
    </location>
</feature>
<dbReference type="PROSITE" id="PS51077">
    <property type="entry name" value="HTH_ICLR"/>
    <property type="match status" value="1"/>
</dbReference>
<keyword evidence="3" id="KW-0804">Transcription</keyword>
<gene>
    <name evidence="6" type="ORF">CEE63_03165</name>
</gene>
<dbReference type="Proteomes" id="UP000197090">
    <property type="component" value="Unassembled WGS sequence"/>
</dbReference>
<dbReference type="Pfam" id="PF01614">
    <property type="entry name" value="IclR_C"/>
    <property type="match status" value="1"/>
</dbReference>
<dbReference type="InterPro" id="IPR005471">
    <property type="entry name" value="Tscrpt_reg_IclR_N"/>
</dbReference>
<name>A0A246IDB8_STEMA</name>
<dbReference type="PANTHER" id="PTHR30136:SF35">
    <property type="entry name" value="HTH-TYPE TRANSCRIPTIONAL REGULATOR RV1719"/>
    <property type="match status" value="1"/>
</dbReference>
<dbReference type="InterPro" id="IPR050707">
    <property type="entry name" value="HTH_MetabolicPath_Reg"/>
</dbReference>
<evidence type="ECO:0000256" key="3">
    <source>
        <dbReference type="ARBA" id="ARBA00023163"/>
    </source>
</evidence>
<dbReference type="GO" id="GO:0045892">
    <property type="term" value="P:negative regulation of DNA-templated transcription"/>
    <property type="evidence" value="ECO:0007669"/>
    <property type="project" value="TreeGrafter"/>
</dbReference>
<dbReference type="Gene3D" id="1.10.10.10">
    <property type="entry name" value="Winged helix-like DNA-binding domain superfamily/Winged helix DNA-binding domain"/>
    <property type="match status" value="1"/>
</dbReference>
<dbReference type="SMART" id="SM00346">
    <property type="entry name" value="HTH_ICLR"/>
    <property type="match status" value="1"/>
</dbReference>
<dbReference type="RefSeq" id="WP_088496408.1">
    <property type="nucleotide sequence ID" value="NZ_NIVX01000026.1"/>
</dbReference>
<reference evidence="6 7" key="1">
    <citation type="submission" date="2017-06" db="EMBL/GenBank/DDBJ databases">
        <authorList>
            <person name="Kim H.J."/>
            <person name="Triplett B.A."/>
        </authorList>
    </citation>
    <scope>NUCLEOTIDE SEQUENCE [LARGE SCALE GENOMIC DNA]</scope>
    <source>
        <strain evidence="6 7">594</strain>
    </source>
</reference>
<accession>A0A246IDB8</accession>
<keyword evidence="2" id="KW-0238">DNA-binding</keyword>
<comment type="caution">
    <text evidence="6">The sequence shown here is derived from an EMBL/GenBank/DDBJ whole genome shotgun (WGS) entry which is preliminary data.</text>
</comment>
<dbReference type="Gene3D" id="3.30.450.40">
    <property type="match status" value="1"/>
</dbReference>
<dbReference type="EMBL" id="NIVX01000026">
    <property type="protein sequence ID" value="OWQ78023.1"/>
    <property type="molecule type" value="Genomic_DNA"/>
</dbReference>
<dbReference type="SUPFAM" id="SSF55781">
    <property type="entry name" value="GAF domain-like"/>
    <property type="match status" value="1"/>
</dbReference>
<evidence type="ECO:0000313" key="6">
    <source>
        <dbReference type="EMBL" id="OWQ78023.1"/>
    </source>
</evidence>
<dbReference type="Pfam" id="PF09339">
    <property type="entry name" value="HTH_IclR"/>
    <property type="match status" value="1"/>
</dbReference>
<keyword evidence="1" id="KW-0805">Transcription regulation</keyword>
<sequence>MSDEEKSAGGVQVIARAASILEVLGQDPSGLSLGDIAGRVALPRSTVQRIVSALEAANLVRNEGAGRIGLGAGLLRLMSSAHADLVSVAKPALQALGTATNETVVLSRMSGSQLMVEHRLVSDRELQVAPRLGLTGMPLVSTSAGRALLALDEDVQVMRRVDALPAAQEKLLRQQLAEIRNCGFACDEGELMEGITSSAVAVESILGRFAVSLPIPTVRFDKGREHYLECLMACKETLQRQVGALTTG</sequence>
<evidence type="ECO:0000259" key="5">
    <source>
        <dbReference type="PROSITE" id="PS51078"/>
    </source>
</evidence>
<dbReference type="AlphaFoldDB" id="A0A246IDB8"/>
<evidence type="ECO:0000256" key="2">
    <source>
        <dbReference type="ARBA" id="ARBA00023125"/>
    </source>
</evidence>
<dbReference type="SUPFAM" id="SSF46785">
    <property type="entry name" value="Winged helix' DNA-binding domain"/>
    <property type="match status" value="1"/>
</dbReference>
<dbReference type="PANTHER" id="PTHR30136">
    <property type="entry name" value="HELIX-TURN-HELIX TRANSCRIPTIONAL REGULATOR, ICLR FAMILY"/>
    <property type="match status" value="1"/>
</dbReference>
<evidence type="ECO:0000256" key="1">
    <source>
        <dbReference type="ARBA" id="ARBA00023015"/>
    </source>
</evidence>
<dbReference type="InterPro" id="IPR036390">
    <property type="entry name" value="WH_DNA-bd_sf"/>
</dbReference>
<proteinExistence type="predicted"/>
<protein>
    <submittedName>
        <fullName evidence="6">Transcriptional regulator</fullName>
    </submittedName>
</protein>
<dbReference type="PROSITE" id="PS51078">
    <property type="entry name" value="ICLR_ED"/>
    <property type="match status" value="1"/>
</dbReference>
<evidence type="ECO:0000313" key="7">
    <source>
        <dbReference type="Proteomes" id="UP000197090"/>
    </source>
</evidence>
<dbReference type="InterPro" id="IPR014757">
    <property type="entry name" value="Tscrpt_reg_IclR_C"/>
</dbReference>
<dbReference type="GO" id="GO:0003677">
    <property type="term" value="F:DNA binding"/>
    <property type="evidence" value="ECO:0007669"/>
    <property type="project" value="UniProtKB-KW"/>
</dbReference>